<evidence type="ECO:0000256" key="2">
    <source>
        <dbReference type="ARBA" id="ARBA00023015"/>
    </source>
</evidence>
<dbReference type="InterPro" id="IPR036638">
    <property type="entry name" value="HLH_DNA-bd_sf"/>
</dbReference>
<dbReference type="Proteomes" id="UP000265566">
    <property type="component" value="Chromosome 7"/>
</dbReference>
<dbReference type="Gramene" id="rna39232">
    <property type="protein sequence ID" value="RHN45036.1"/>
    <property type="gene ID" value="gene39232"/>
</dbReference>
<reference evidence="8" key="1">
    <citation type="journal article" date="2018" name="Nat. Plants">
        <title>Whole-genome landscape of Medicago truncatula symbiotic genes.</title>
        <authorList>
            <person name="Pecrix Y."/>
            <person name="Gamas P."/>
            <person name="Carrere S."/>
        </authorList>
    </citation>
    <scope>NUCLEOTIDE SEQUENCE</scope>
    <source>
        <tissue evidence="8">Leaves</tissue>
    </source>
</reference>
<accession>A0A396GV80</accession>
<feature type="compositionally biased region" description="Polar residues" evidence="6">
    <location>
        <begin position="54"/>
        <end position="74"/>
    </location>
</feature>
<evidence type="ECO:0000256" key="6">
    <source>
        <dbReference type="SAM" id="MobiDB-lite"/>
    </source>
</evidence>
<dbReference type="SUPFAM" id="SSF47459">
    <property type="entry name" value="HLH, helix-loop-helix DNA-binding domain"/>
    <property type="match status" value="1"/>
</dbReference>
<keyword evidence="4" id="KW-0539">Nucleus</keyword>
<dbReference type="Pfam" id="PF00010">
    <property type="entry name" value="HLH"/>
    <property type="match status" value="1"/>
</dbReference>
<dbReference type="InterPro" id="IPR052610">
    <property type="entry name" value="bHLH_transcription_regulator"/>
</dbReference>
<dbReference type="SMART" id="SM00353">
    <property type="entry name" value="HLH"/>
    <property type="match status" value="1"/>
</dbReference>
<dbReference type="AlphaFoldDB" id="A0A396GV80"/>
<evidence type="ECO:0000256" key="4">
    <source>
        <dbReference type="ARBA" id="ARBA00023242"/>
    </source>
</evidence>
<keyword evidence="3" id="KW-0804">Transcription</keyword>
<evidence type="ECO:0000256" key="3">
    <source>
        <dbReference type="ARBA" id="ARBA00023163"/>
    </source>
</evidence>
<evidence type="ECO:0000259" key="7">
    <source>
        <dbReference type="PROSITE" id="PS50888"/>
    </source>
</evidence>
<dbReference type="PANTHER" id="PTHR45959:SF43">
    <property type="entry name" value="BASIC HELIX LOOP HELIX (BHLH) DNA-BINDING FAMILY PROTEIN"/>
    <property type="match status" value="1"/>
</dbReference>
<dbReference type="InterPro" id="IPR011598">
    <property type="entry name" value="bHLH_dom"/>
</dbReference>
<feature type="domain" description="BHLH" evidence="7">
    <location>
        <begin position="84"/>
        <end position="133"/>
    </location>
</feature>
<feature type="region of interest" description="Disordered" evidence="6">
    <location>
        <begin position="46"/>
        <end position="92"/>
    </location>
</feature>
<name>A0A396GV80_MEDTR</name>
<gene>
    <name evidence="8" type="ORF">MtrunA17_Chr7g0225901</name>
</gene>
<evidence type="ECO:0000256" key="5">
    <source>
        <dbReference type="SAM" id="Coils"/>
    </source>
</evidence>
<dbReference type="PANTHER" id="PTHR45959">
    <property type="entry name" value="BHLH TRANSCRIPTION FACTOR"/>
    <property type="match status" value="1"/>
</dbReference>
<dbReference type="GO" id="GO:0005634">
    <property type="term" value="C:nucleus"/>
    <property type="evidence" value="ECO:0007669"/>
    <property type="project" value="UniProtKB-SubCell"/>
</dbReference>
<comment type="caution">
    <text evidence="8">The sequence shown here is derived from an EMBL/GenBank/DDBJ whole genome shotgun (WGS) entry which is preliminary data.</text>
</comment>
<keyword evidence="2" id="KW-0805">Transcription regulation</keyword>
<protein>
    <submittedName>
        <fullName evidence="8">Putative transcription factor bHLH family</fullName>
    </submittedName>
</protein>
<comment type="subcellular location">
    <subcellularLocation>
        <location evidence="1">Nucleus</location>
    </subcellularLocation>
</comment>
<evidence type="ECO:0000256" key="1">
    <source>
        <dbReference type="ARBA" id="ARBA00004123"/>
    </source>
</evidence>
<evidence type="ECO:0000313" key="8">
    <source>
        <dbReference type="EMBL" id="RHN45036.1"/>
    </source>
</evidence>
<dbReference type="GO" id="GO:0046983">
    <property type="term" value="F:protein dimerization activity"/>
    <property type="evidence" value="ECO:0007669"/>
    <property type="project" value="InterPro"/>
</dbReference>
<dbReference type="Gene3D" id="4.10.280.10">
    <property type="entry name" value="Helix-loop-helix DNA-binding domain"/>
    <property type="match status" value="1"/>
</dbReference>
<proteinExistence type="predicted"/>
<dbReference type="PROSITE" id="PS50888">
    <property type="entry name" value="BHLH"/>
    <property type="match status" value="1"/>
</dbReference>
<feature type="coiled-coil region" evidence="5">
    <location>
        <begin position="123"/>
        <end position="157"/>
    </location>
</feature>
<dbReference type="EMBL" id="PSQE01000007">
    <property type="protein sequence ID" value="RHN45036.1"/>
    <property type="molecule type" value="Genomic_DNA"/>
</dbReference>
<organism evidence="8">
    <name type="scientific">Medicago truncatula</name>
    <name type="common">Barrel medic</name>
    <name type="synonym">Medicago tribuloides</name>
    <dbReference type="NCBI Taxonomy" id="3880"/>
    <lineage>
        <taxon>Eukaryota</taxon>
        <taxon>Viridiplantae</taxon>
        <taxon>Streptophyta</taxon>
        <taxon>Embryophyta</taxon>
        <taxon>Tracheophyta</taxon>
        <taxon>Spermatophyta</taxon>
        <taxon>Magnoliopsida</taxon>
        <taxon>eudicotyledons</taxon>
        <taxon>Gunneridae</taxon>
        <taxon>Pentapetalae</taxon>
        <taxon>rosids</taxon>
        <taxon>fabids</taxon>
        <taxon>Fabales</taxon>
        <taxon>Fabaceae</taxon>
        <taxon>Papilionoideae</taxon>
        <taxon>50 kb inversion clade</taxon>
        <taxon>NPAAA clade</taxon>
        <taxon>Hologalegina</taxon>
        <taxon>IRL clade</taxon>
        <taxon>Trifolieae</taxon>
        <taxon>Medicago</taxon>
    </lineage>
</organism>
<keyword evidence="5" id="KW-0175">Coiled coil</keyword>
<sequence>MNEYNLIAEECNPNFLIDVEELLSHDIANEINETFSPKLSSDSSFQFQMPCFDNNPNSSTTEMENMNHSTQTSDESSRKRSRGNHGHDHIMAERKRREKLTQNFIALAALVPNLKKVDKYSVLVDAIKYLKELKKRLEELEEQNEKTKIESQVIVTKPGIYSDDNSSTCDESIHSVVGLPFQVEARVLGKYILIRIQCQEHKGLIVKIMVEIQRFQLFVVNGSVLPFGDSLIDVTIIAQVETISLWLYIFFNK</sequence>